<evidence type="ECO:0000313" key="1">
    <source>
        <dbReference type="EMBL" id="CAG8371705.1"/>
    </source>
</evidence>
<evidence type="ECO:0000313" key="2">
    <source>
        <dbReference type="Proteomes" id="UP001152646"/>
    </source>
</evidence>
<accession>A0A9W4J4I5</accession>
<gene>
    <name evidence="1" type="ORF">PSALAMII_LOCUS4994</name>
</gene>
<dbReference type="OrthoDB" id="4324149at2759"/>
<sequence length="70" mass="8059">MVQDLNFANSTIKKIQKHKNPVPKSQRIIKGASKSLLLSIQGNSKIRCRCTDESRVDIRFDLRSARIQDY</sequence>
<comment type="caution">
    <text evidence="1">The sequence shown here is derived from an EMBL/GenBank/DDBJ whole genome shotgun (WGS) entry which is preliminary data.</text>
</comment>
<organism evidence="1 2">
    <name type="scientific">Penicillium salamii</name>
    <dbReference type="NCBI Taxonomy" id="1612424"/>
    <lineage>
        <taxon>Eukaryota</taxon>
        <taxon>Fungi</taxon>
        <taxon>Dikarya</taxon>
        <taxon>Ascomycota</taxon>
        <taxon>Pezizomycotina</taxon>
        <taxon>Eurotiomycetes</taxon>
        <taxon>Eurotiomycetidae</taxon>
        <taxon>Eurotiales</taxon>
        <taxon>Aspergillaceae</taxon>
        <taxon>Penicillium</taxon>
    </lineage>
</organism>
<dbReference type="AlphaFoldDB" id="A0A9W4J4I5"/>
<name>A0A9W4J4I5_9EURO</name>
<protein>
    <submittedName>
        <fullName evidence="1">Uncharacterized protein</fullName>
    </submittedName>
</protein>
<dbReference type="EMBL" id="CAJVPA010000182">
    <property type="protein sequence ID" value="CAG8371705.1"/>
    <property type="molecule type" value="Genomic_DNA"/>
</dbReference>
<dbReference type="Proteomes" id="UP001152646">
    <property type="component" value="Unassembled WGS sequence"/>
</dbReference>
<reference evidence="1" key="1">
    <citation type="submission" date="2021-07" db="EMBL/GenBank/DDBJ databases">
        <authorList>
            <person name="Branca A.L. A."/>
        </authorList>
    </citation>
    <scope>NUCLEOTIDE SEQUENCE</scope>
</reference>
<proteinExistence type="predicted"/>